<evidence type="ECO:0000256" key="9">
    <source>
        <dbReference type="ARBA" id="ARBA00023004"/>
    </source>
</evidence>
<keyword evidence="6" id="KW-0349">Heme</keyword>
<evidence type="ECO:0000313" key="13">
    <source>
        <dbReference type="Proteomes" id="UP001497522"/>
    </source>
</evidence>
<dbReference type="InterPro" id="IPR000823">
    <property type="entry name" value="Peroxidase_pln"/>
</dbReference>
<keyword evidence="8" id="KW-0560">Oxidoreductase</keyword>
<dbReference type="SUPFAM" id="SSF48113">
    <property type="entry name" value="Heme-dependent peroxidases"/>
    <property type="match status" value="3"/>
</dbReference>
<comment type="similarity">
    <text evidence="4">Belongs to the peroxidase family. Ascorbate peroxidase subfamily.</text>
</comment>
<dbReference type="PROSITE" id="PS00436">
    <property type="entry name" value="PEROXIDASE_2"/>
    <property type="match status" value="2"/>
</dbReference>
<dbReference type="PROSITE" id="PS00435">
    <property type="entry name" value="PEROXIDASE_1"/>
    <property type="match status" value="2"/>
</dbReference>
<evidence type="ECO:0000256" key="2">
    <source>
        <dbReference type="ARBA" id="ARBA00001913"/>
    </source>
</evidence>
<evidence type="ECO:0000256" key="6">
    <source>
        <dbReference type="ARBA" id="ARBA00022617"/>
    </source>
</evidence>
<keyword evidence="7" id="KW-0479">Metal-binding</keyword>
<protein>
    <recommendedName>
        <fullName evidence="11">Plant heme peroxidase family profile domain-containing protein</fullName>
    </recommendedName>
</protein>
<organism evidence="12 13">
    <name type="scientific">Sphagnum jensenii</name>
    <dbReference type="NCBI Taxonomy" id="128206"/>
    <lineage>
        <taxon>Eukaryota</taxon>
        <taxon>Viridiplantae</taxon>
        <taxon>Streptophyta</taxon>
        <taxon>Embryophyta</taxon>
        <taxon>Bryophyta</taxon>
        <taxon>Sphagnophytina</taxon>
        <taxon>Sphagnopsida</taxon>
        <taxon>Sphagnales</taxon>
        <taxon>Sphagnaceae</taxon>
        <taxon>Sphagnum</taxon>
    </lineage>
</organism>
<keyword evidence="9" id="KW-0408">Iron</keyword>
<evidence type="ECO:0000256" key="8">
    <source>
        <dbReference type="ARBA" id="ARBA00023002"/>
    </source>
</evidence>
<evidence type="ECO:0000256" key="10">
    <source>
        <dbReference type="ARBA" id="ARBA00023157"/>
    </source>
</evidence>
<dbReference type="Proteomes" id="UP001497522">
    <property type="component" value="Chromosome 6"/>
</dbReference>
<reference evidence="12" key="1">
    <citation type="submission" date="2024-03" db="EMBL/GenBank/DDBJ databases">
        <authorList>
            <consortium name="ELIXIR-Norway"/>
            <consortium name="Elixir Norway"/>
        </authorList>
    </citation>
    <scope>NUCLEOTIDE SEQUENCE</scope>
</reference>
<dbReference type="CDD" id="cd00693">
    <property type="entry name" value="secretory_peroxidase"/>
    <property type="match status" value="2"/>
</dbReference>
<sequence length="907" mass="97545">MRTNLGDESSLVPLIFLSIVFILTFDHAPSFGKTSARLSETFYDTTCPNLFTIVSDLVTAAFNAEARMAASLLRLHFHDCFPNGCDASLLLDATPTFQSEKNVPQNNNSLRGFDVIDQIKAAVEKACPKTVSCADILTLASLEAVVAAGGEGWPVALGRRDSTTSAFAAAAASLPTPDMDLPALIQTFAKVGFSTQEMITLSGAHTIGRARCASIEARLYPKPEADINKSFLKTLEKNCPRNGNVSVLNNFDQATPDLFDNAYYQNLQQGKGLLHSDQALFSTQGSNVATVNLLASASGNFLGDFASAMIKLDDISPLTGKQGQIRLNCRTQTCLAVLLLLSAAATVAECQIAPFPPLGLSETFYDTTCPNLFTIVSDLVTAAFNAEARMAASLLRLHFHDCFPNGCDASLLLDATPTFQSEKNVPQNNNSLRGFDVIDQIKAAVEKACPKTVSCADILTLASLEAVVAAGGEGWPVALGRRDSTTSAFAAAAASLPTPDMDLPALIQTFAKVGFSTQEMITLSGAHTIGRARCASIEARLYPKPEADINKSFLKTLEKNCPRNGNVSVLNNFDQATPDLFDNAYYQNLQQGKGLLHSDQALFSTQGSNVATVNLLASASGNFLGDFASAMIKLDDISPLTGKQGQIRLNCHTGCDASVLLDASSAFGTEKTVPQNINSLRGFEVIDQIKAQVEKECPNTVSCADILTLASLVAVVEVKGPFWPVALGRRDSTTTAVKAASATLPTPDLSFYELVQNFKRVNFTIEEMITLSAVYIPYPTRTSTRRTYTLEANCPLNGNASVLNDFDPVTPDLFDNQYYKNLQQRKGLLHSDQELLNGVGANPATVNLFANASLTFFHDFAEAMIKMDNLSPITGEYGEIRLNCHRVNSPAIREMDSTDIDPLIALQ</sequence>
<dbReference type="InterPro" id="IPR002016">
    <property type="entry name" value="Haem_peroxidase"/>
</dbReference>
<evidence type="ECO:0000256" key="4">
    <source>
        <dbReference type="ARBA" id="ARBA00006873"/>
    </source>
</evidence>
<keyword evidence="5" id="KW-0575">Peroxidase</keyword>
<evidence type="ECO:0000259" key="11">
    <source>
        <dbReference type="PROSITE" id="PS50873"/>
    </source>
</evidence>
<comment type="cofactor">
    <cofactor evidence="3">
        <name>heme b</name>
        <dbReference type="ChEBI" id="CHEBI:60344"/>
    </cofactor>
</comment>
<dbReference type="PRINTS" id="PR00458">
    <property type="entry name" value="PEROXIDASE"/>
</dbReference>
<evidence type="ECO:0000256" key="3">
    <source>
        <dbReference type="ARBA" id="ARBA00001970"/>
    </source>
</evidence>
<dbReference type="PROSITE" id="PS50873">
    <property type="entry name" value="PEROXIDASE_4"/>
    <property type="match status" value="3"/>
</dbReference>
<keyword evidence="10" id="KW-1015">Disulfide bond</keyword>
<dbReference type="PANTHER" id="PTHR31388:SF5">
    <property type="entry name" value="PEROXIDASE"/>
    <property type="match status" value="1"/>
</dbReference>
<dbReference type="InterPro" id="IPR019794">
    <property type="entry name" value="Peroxidases_AS"/>
</dbReference>
<feature type="domain" description="Plant heme peroxidase family profile" evidence="11">
    <location>
        <begin position="37"/>
        <end position="333"/>
    </location>
</feature>
<dbReference type="Pfam" id="PF00141">
    <property type="entry name" value="peroxidase"/>
    <property type="match status" value="3"/>
</dbReference>
<dbReference type="PANTHER" id="PTHR31388">
    <property type="entry name" value="PEROXIDASE 72-RELATED"/>
    <property type="match status" value="1"/>
</dbReference>
<feature type="domain" description="Plant heme peroxidase family profile" evidence="11">
    <location>
        <begin position="359"/>
        <end position="655"/>
    </location>
</feature>
<keyword evidence="13" id="KW-1185">Reference proteome</keyword>
<dbReference type="PRINTS" id="PR00461">
    <property type="entry name" value="PLPEROXIDASE"/>
</dbReference>
<dbReference type="Gene3D" id="1.10.520.10">
    <property type="match status" value="3"/>
</dbReference>
<dbReference type="InterPro" id="IPR033905">
    <property type="entry name" value="Secretory_peroxidase"/>
</dbReference>
<proteinExistence type="inferred from homology"/>
<name>A0ABP1BRU1_9BRYO</name>
<gene>
    <name evidence="12" type="ORF">CSSPJE1EN2_LOCUS20209</name>
</gene>
<evidence type="ECO:0000256" key="5">
    <source>
        <dbReference type="ARBA" id="ARBA00022559"/>
    </source>
</evidence>
<comment type="catalytic activity">
    <reaction evidence="1">
        <text>2 a phenolic donor + H2O2 = 2 a phenolic radical donor + 2 H2O</text>
        <dbReference type="Rhea" id="RHEA:56136"/>
        <dbReference type="ChEBI" id="CHEBI:15377"/>
        <dbReference type="ChEBI" id="CHEBI:16240"/>
        <dbReference type="ChEBI" id="CHEBI:139520"/>
        <dbReference type="ChEBI" id="CHEBI:139521"/>
        <dbReference type="EC" id="1.11.1.7"/>
    </reaction>
</comment>
<evidence type="ECO:0000313" key="12">
    <source>
        <dbReference type="EMBL" id="CAK9878423.1"/>
    </source>
</evidence>
<dbReference type="Gene3D" id="1.10.420.10">
    <property type="entry name" value="Peroxidase, domain 2"/>
    <property type="match status" value="3"/>
</dbReference>
<dbReference type="EMBL" id="OZ023707">
    <property type="protein sequence ID" value="CAK9878423.1"/>
    <property type="molecule type" value="Genomic_DNA"/>
</dbReference>
<dbReference type="InterPro" id="IPR019793">
    <property type="entry name" value="Peroxidases_heam-ligand_BS"/>
</dbReference>
<dbReference type="InterPro" id="IPR010255">
    <property type="entry name" value="Haem_peroxidase_sf"/>
</dbReference>
<accession>A0ABP1BRU1</accession>
<evidence type="ECO:0000256" key="7">
    <source>
        <dbReference type="ARBA" id="ARBA00022723"/>
    </source>
</evidence>
<evidence type="ECO:0000256" key="1">
    <source>
        <dbReference type="ARBA" id="ARBA00000189"/>
    </source>
</evidence>
<feature type="domain" description="Plant heme peroxidase family profile" evidence="11">
    <location>
        <begin position="654"/>
        <end position="888"/>
    </location>
</feature>
<comment type="cofactor">
    <cofactor evidence="2">
        <name>Ca(2+)</name>
        <dbReference type="ChEBI" id="CHEBI:29108"/>
    </cofactor>
</comment>